<gene>
    <name evidence="1" type="ORF">LZC95_16805</name>
</gene>
<accession>A0ABZ2KIV4</accession>
<protein>
    <recommendedName>
        <fullName evidence="3">Hydrophobin</fullName>
    </recommendedName>
</protein>
<keyword evidence="2" id="KW-1185">Reference proteome</keyword>
<organism evidence="1 2">
    <name type="scientific">Pendulispora brunnea</name>
    <dbReference type="NCBI Taxonomy" id="2905690"/>
    <lineage>
        <taxon>Bacteria</taxon>
        <taxon>Pseudomonadati</taxon>
        <taxon>Myxococcota</taxon>
        <taxon>Myxococcia</taxon>
        <taxon>Myxococcales</taxon>
        <taxon>Sorangiineae</taxon>
        <taxon>Pendulisporaceae</taxon>
        <taxon>Pendulispora</taxon>
    </lineage>
</organism>
<evidence type="ECO:0000313" key="2">
    <source>
        <dbReference type="Proteomes" id="UP001379533"/>
    </source>
</evidence>
<dbReference type="EMBL" id="CP089982">
    <property type="protein sequence ID" value="WXA98486.1"/>
    <property type="molecule type" value="Genomic_DNA"/>
</dbReference>
<evidence type="ECO:0000313" key="1">
    <source>
        <dbReference type="EMBL" id="WXA98486.1"/>
    </source>
</evidence>
<sequence>MMTKRPRGSRSFWSFFLPAGAAITVGLLGLAGAAGLAATAGGGASGGGGGAVGALLMRPGAGAGTTGLGIGAVTGLAGMTGLLDAGTAEGCAGLLTRGGTCGVGGTWAGADPDGFGSAAVSCCSEAPQYLQNAAEMSHVARQRGHDFPLAGGFAVTSGVGGGGGSSGLGVVPMASIGIGAMAGADGFDDVDEASASST</sequence>
<proteinExistence type="predicted"/>
<dbReference type="Proteomes" id="UP001379533">
    <property type="component" value="Chromosome"/>
</dbReference>
<evidence type="ECO:0008006" key="3">
    <source>
        <dbReference type="Google" id="ProtNLM"/>
    </source>
</evidence>
<reference evidence="1 2" key="1">
    <citation type="submission" date="2021-12" db="EMBL/GenBank/DDBJ databases">
        <title>Discovery of the Pendulisporaceae a myxobacterial family with distinct sporulation behavior and unique specialized metabolism.</title>
        <authorList>
            <person name="Garcia R."/>
            <person name="Popoff A."/>
            <person name="Bader C.D."/>
            <person name="Loehr J."/>
            <person name="Walesch S."/>
            <person name="Walt C."/>
            <person name="Boldt J."/>
            <person name="Bunk B."/>
            <person name="Haeckl F.J.F.P.J."/>
            <person name="Gunesch A.P."/>
            <person name="Birkelbach J."/>
            <person name="Nuebel U."/>
            <person name="Pietschmann T."/>
            <person name="Bach T."/>
            <person name="Mueller R."/>
        </authorList>
    </citation>
    <scope>NUCLEOTIDE SEQUENCE [LARGE SCALE GENOMIC DNA]</scope>
    <source>
        <strain evidence="1 2">MSr12523</strain>
    </source>
</reference>
<name>A0ABZ2KIV4_9BACT</name>